<reference evidence="1" key="1">
    <citation type="submission" date="2023-03" db="EMBL/GenBank/DDBJ databases">
        <authorList>
            <person name="Steffen K."/>
            <person name="Cardenas P."/>
        </authorList>
    </citation>
    <scope>NUCLEOTIDE SEQUENCE</scope>
</reference>
<gene>
    <name evidence="1" type="ORF">GBAR_LOCUS15757</name>
</gene>
<evidence type="ECO:0000313" key="2">
    <source>
        <dbReference type="Proteomes" id="UP001174909"/>
    </source>
</evidence>
<evidence type="ECO:0000313" key="1">
    <source>
        <dbReference type="EMBL" id="CAI8027609.1"/>
    </source>
</evidence>
<dbReference type="AlphaFoldDB" id="A0AA35WP52"/>
<comment type="caution">
    <text evidence="1">The sequence shown here is derived from an EMBL/GenBank/DDBJ whole genome shotgun (WGS) entry which is preliminary data.</text>
</comment>
<keyword evidence="2" id="KW-1185">Reference proteome</keyword>
<feature type="non-terminal residue" evidence="1">
    <location>
        <position position="80"/>
    </location>
</feature>
<protein>
    <submittedName>
        <fullName evidence="1">Uncharacterized protein</fullName>
    </submittedName>
</protein>
<name>A0AA35WP52_GEOBA</name>
<sequence>MTFLASGSDPTTDIQPLVITGRSIVCHPPLLEVCLSCVRCQREGCGFQSSAARRCRLRAMSRAPWLFLEQEAASCELPCG</sequence>
<dbReference type="Proteomes" id="UP001174909">
    <property type="component" value="Unassembled WGS sequence"/>
</dbReference>
<accession>A0AA35WP52</accession>
<dbReference type="EMBL" id="CASHTH010002289">
    <property type="protein sequence ID" value="CAI8027609.1"/>
    <property type="molecule type" value="Genomic_DNA"/>
</dbReference>
<organism evidence="1 2">
    <name type="scientific">Geodia barretti</name>
    <name type="common">Barrett's horny sponge</name>
    <dbReference type="NCBI Taxonomy" id="519541"/>
    <lineage>
        <taxon>Eukaryota</taxon>
        <taxon>Metazoa</taxon>
        <taxon>Porifera</taxon>
        <taxon>Demospongiae</taxon>
        <taxon>Heteroscleromorpha</taxon>
        <taxon>Tetractinellida</taxon>
        <taxon>Astrophorina</taxon>
        <taxon>Geodiidae</taxon>
        <taxon>Geodia</taxon>
    </lineage>
</organism>
<proteinExistence type="predicted"/>